<feature type="repeat" description="WD" evidence="3">
    <location>
        <begin position="335"/>
        <end position="376"/>
    </location>
</feature>
<dbReference type="InterPro" id="IPR015943">
    <property type="entry name" value="WD40/YVTN_repeat-like_dom_sf"/>
</dbReference>
<feature type="region of interest" description="Disordered" evidence="4">
    <location>
        <begin position="159"/>
        <end position="181"/>
    </location>
</feature>
<keyword evidence="2" id="KW-0677">Repeat</keyword>
<dbReference type="PANTHER" id="PTHR43979:SF1">
    <property type="entry name" value="PRE-MRNA-PROCESSING FACTOR 17"/>
    <property type="match status" value="1"/>
</dbReference>
<feature type="domain" description="Anaphase-promoting complex subunit 4-like WD40" evidence="5">
    <location>
        <begin position="499"/>
        <end position="566"/>
    </location>
</feature>
<dbReference type="Pfam" id="PF12894">
    <property type="entry name" value="ANAPC4_WD40"/>
    <property type="match status" value="1"/>
</dbReference>
<evidence type="ECO:0000313" key="6">
    <source>
        <dbReference type="EMBL" id="AUW31091.1"/>
    </source>
</evidence>
<protein>
    <submittedName>
        <fullName evidence="6">Putative mRNA splicing factor</fullName>
    </submittedName>
</protein>
<dbReference type="Gene3D" id="2.130.10.10">
    <property type="entry name" value="YVTN repeat-like/Quinoprotein amine dehydrogenase"/>
    <property type="match status" value="1"/>
</dbReference>
<dbReference type="InterPro" id="IPR032847">
    <property type="entry name" value="PRPF17"/>
</dbReference>
<dbReference type="GO" id="GO:0003729">
    <property type="term" value="F:mRNA binding"/>
    <property type="evidence" value="ECO:0007669"/>
    <property type="project" value="TreeGrafter"/>
</dbReference>
<dbReference type="InterPro" id="IPR036322">
    <property type="entry name" value="WD40_repeat_dom_sf"/>
</dbReference>
<dbReference type="PRINTS" id="PR00320">
    <property type="entry name" value="GPROTEINBRPT"/>
</dbReference>
<dbReference type="GO" id="GO:0071013">
    <property type="term" value="C:catalytic step 2 spliceosome"/>
    <property type="evidence" value="ECO:0007669"/>
    <property type="project" value="InterPro"/>
</dbReference>
<evidence type="ECO:0000256" key="3">
    <source>
        <dbReference type="PROSITE-ProRule" id="PRU00221"/>
    </source>
</evidence>
<reference evidence="6" key="1">
    <citation type="submission" date="2017-12" db="EMBL/GenBank/DDBJ databases">
        <title>Genome Sequencing Reveals a Rich Biosynthetic Potential.</title>
        <authorList>
            <person name="Bertrand R.L."/>
            <person name="Abdel-Hameed M.E."/>
            <person name="Sorensen J.L."/>
        </authorList>
    </citation>
    <scope>NUCLEOTIDE SEQUENCE</scope>
</reference>
<evidence type="ECO:0000256" key="4">
    <source>
        <dbReference type="SAM" id="MobiDB-lite"/>
    </source>
</evidence>
<name>A0A2K9YE15_CLAUC</name>
<dbReference type="InterPro" id="IPR001680">
    <property type="entry name" value="WD40_rpt"/>
</dbReference>
<evidence type="ECO:0000256" key="2">
    <source>
        <dbReference type="ARBA" id="ARBA00022737"/>
    </source>
</evidence>
<organism evidence="6">
    <name type="scientific">Cladonia uncialis subsp. uncialis</name>
    <dbReference type="NCBI Taxonomy" id="180999"/>
    <lineage>
        <taxon>Eukaryota</taxon>
        <taxon>Fungi</taxon>
        <taxon>Dikarya</taxon>
        <taxon>Ascomycota</taxon>
        <taxon>Pezizomycotina</taxon>
        <taxon>Lecanoromycetes</taxon>
        <taxon>OSLEUM clade</taxon>
        <taxon>Lecanoromycetidae</taxon>
        <taxon>Lecanorales</taxon>
        <taxon>Lecanorineae</taxon>
        <taxon>Cladoniaceae</taxon>
        <taxon>Cladonia</taxon>
    </lineage>
</organism>
<dbReference type="PROSITE" id="PS50294">
    <property type="entry name" value="WD_REPEATS_REGION"/>
    <property type="match status" value="3"/>
</dbReference>
<feature type="region of interest" description="Disordered" evidence="4">
    <location>
        <begin position="1"/>
        <end position="27"/>
    </location>
</feature>
<evidence type="ECO:0000256" key="1">
    <source>
        <dbReference type="ARBA" id="ARBA00022574"/>
    </source>
</evidence>
<dbReference type="Pfam" id="PF00400">
    <property type="entry name" value="WD40"/>
    <property type="match status" value="3"/>
</dbReference>
<dbReference type="CDD" id="cd00200">
    <property type="entry name" value="WD40"/>
    <property type="match status" value="1"/>
</dbReference>
<dbReference type="GO" id="GO:0000398">
    <property type="term" value="P:mRNA splicing, via spliceosome"/>
    <property type="evidence" value="ECO:0007669"/>
    <property type="project" value="InterPro"/>
</dbReference>
<evidence type="ECO:0000259" key="5">
    <source>
        <dbReference type="Pfam" id="PF12894"/>
    </source>
</evidence>
<accession>A0A2K9YE15</accession>
<dbReference type="InterPro" id="IPR020472">
    <property type="entry name" value="WD40_PAC1"/>
</dbReference>
<dbReference type="AlphaFoldDB" id="A0A2K9YE15"/>
<proteinExistence type="predicted"/>
<feature type="compositionally biased region" description="Basic residues" evidence="4">
    <location>
        <begin position="163"/>
        <end position="173"/>
    </location>
</feature>
<dbReference type="PROSITE" id="PS50082">
    <property type="entry name" value="WD_REPEATS_2"/>
    <property type="match status" value="3"/>
</dbReference>
<sequence>MALLGAEYASSDEEGSPQAWSEAPKTGASSIVAAPNVSLDVWSHSLANHESTSNIEQDPMRLQMMLAKPTDTSLTYNVRYEDLSKPAQGPANPFKTADGNALKRKNVLTGYAEETAISDATFTNQHRTFQSRGYAHEPNANGALVGDLVAAQKYGGRDVVQMKSKKDRRKRQKRGDSSILDGEGRYLGPWAKYREDEQYEDDAALAEEELASDEEYIEEAIAPQIAAPMDKAGTDYQDDLSNTETTEFHGSAQYDYQGRTYMHAPRDIDIDLYKEGGAEKNYIPKNLIHTWRHGAKPINAIRFIPSTAHLLLSASADSKIKIFDVYRSREHLRTYSGHTKSISDISFSHPGTHFLSASYDRTLKLWDTETGTCTTRFTHTAIPHVIKFNPSDPHSFLAGFSDKKILQYDTRTGQMTQEYDHHLGPINTITFCDENRRFITTSDDKSLRAWELNINVPIKFIAEPYMYPLVSASPHPSGKSVAFQSGDNQIVVYASTDRFRQNRKKCFRGHNTSGYAIDVAVSNDGSFVASGDSGGWVCFWDWKTCKMYHKLRAGEGAVTCVQWNEQTSSRVATAGLDGVIKYWD</sequence>
<dbReference type="FunFam" id="2.130.10.10:FF:000191">
    <property type="entry name" value="mRNA splicing factor"/>
    <property type="match status" value="1"/>
</dbReference>
<dbReference type="InterPro" id="IPR024977">
    <property type="entry name" value="Apc4-like_WD40_dom"/>
</dbReference>
<dbReference type="EMBL" id="MG777491">
    <property type="protein sequence ID" value="AUW31091.1"/>
    <property type="molecule type" value="Genomic_DNA"/>
</dbReference>
<feature type="repeat" description="WD" evidence="3">
    <location>
        <begin position="551"/>
        <end position="584"/>
    </location>
</feature>
<dbReference type="SMART" id="SM00320">
    <property type="entry name" value="WD40"/>
    <property type="match status" value="6"/>
</dbReference>
<dbReference type="PANTHER" id="PTHR43979">
    <property type="entry name" value="PRE-MRNA-PROCESSING FACTOR 17"/>
    <property type="match status" value="1"/>
</dbReference>
<dbReference type="SUPFAM" id="SSF50978">
    <property type="entry name" value="WD40 repeat-like"/>
    <property type="match status" value="1"/>
</dbReference>
<keyword evidence="1 3" id="KW-0853">WD repeat</keyword>
<feature type="repeat" description="WD" evidence="3">
    <location>
        <begin position="419"/>
        <end position="453"/>
    </location>
</feature>